<dbReference type="Proteomes" id="UP000462014">
    <property type="component" value="Unassembled WGS sequence"/>
</dbReference>
<protein>
    <submittedName>
        <fullName evidence="2">DUF4293 family protein</fullName>
    </submittedName>
</protein>
<dbReference type="EMBL" id="WPIK01000021">
    <property type="protein sequence ID" value="MVN23277.1"/>
    <property type="molecule type" value="Genomic_DNA"/>
</dbReference>
<evidence type="ECO:0000256" key="1">
    <source>
        <dbReference type="SAM" id="Phobius"/>
    </source>
</evidence>
<dbReference type="RefSeq" id="WP_157569365.1">
    <property type="nucleotide sequence ID" value="NZ_WPIK01000021.1"/>
</dbReference>
<proteinExistence type="predicted"/>
<feature type="transmembrane region" description="Helical" evidence="1">
    <location>
        <begin position="7"/>
        <end position="26"/>
    </location>
</feature>
<keyword evidence="3" id="KW-1185">Reference proteome</keyword>
<dbReference type="Pfam" id="PF14126">
    <property type="entry name" value="DUF4293"/>
    <property type="match status" value="1"/>
</dbReference>
<keyword evidence="1" id="KW-0472">Membrane</keyword>
<sequence length="155" mass="17329">MIQRIQSVYLLLASLVLFALFLFPVVNNLILNGHADSIMVTGVYEIINGARTKTSSFIWLSIATVIAALLPLAGVFLYKNRKQQSSYCYIVIVLIIGYSFYLTETVKDFVGNITLNTHNYGIGMILPSLAIVLVFLAIRGINRDEKLVRSADRLR</sequence>
<keyword evidence="1" id="KW-1133">Transmembrane helix</keyword>
<evidence type="ECO:0000313" key="3">
    <source>
        <dbReference type="Proteomes" id="UP000462014"/>
    </source>
</evidence>
<feature type="transmembrane region" description="Helical" evidence="1">
    <location>
        <begin position="85"/>
        <end position="102"/>
    </location>
</feature>
<comment type="caution">
    <text evidence="2">The sequence shown here is derived from an EMBL/GenBank/DDBJ whole genome shotgun (WGS) entry which is preliminary data.</text>
</comment>
<dbReference type="InterPro" id="IPR025635">
    <property type="entry name" value="DUF4293"/>
</dbReference>
<feature type="transmembrane region" description="Helical" evidence="1">
    <location>
        <begin position="57"/>
        <end position="78"/>
    </location>
</feature>
<accession>A0A7K1T169</accession>
<dbReference type="AlphaFoldDB" id="A0A7K1T169"/>
<name>A0A7K1T169_9SPHI</name>
<keyword evidence="1" id="KW-0812">Transmembrane</keyword>
<gene>
    <name evidence="2" type="ORF">GO621_17270</name>
</gene>
<feature type="transmembrane region" description="Helical" evidence="1">
    <location>
        <begin position="122"/>
        <end position="141"/>
    </location>
</feature>
<reference evidence="2 3" key="1">
    <citation type="submission" date="2019-12" db="EMBL/GenBank/DDBJ databases">
        <title>Mucilaginibacter sp. HMF7410 genome sequencing and assembly.</title>
        <authorList>
            <person name="Kang H."/>
            <person name="Cha I."/>
            <person name="Kim H."/>
            <person name="Joh K."/>
        </authorList>
    </citation>
    <scope>NUCLEOTIDE SEQUENCE [LARGE SCALE GENOMIC DNA]</scope>
    <source>
        <strain evidence="2 3">HMF7410</strain>
    </source>
</reference>
<evidence type="ECO:0000313" key="2">
    <source>
        <dbReference type="EMBL" id="MVN23277.1"/>
    </source>
</evidence>
<organism evidence="2 3">
    <name type="scientific">Mucilaginibacter arboris</name>
    <dbReference type="NCBI Taxonomy" id="2682090"/>
    <lineage>
        <taxon>Bacteria</taxon>
        <taxon>Pseudomonadati</taxon>
        <taxon>Bacteroidota</taxon>
        <taxon>Sphingobacteriia</taxon>
        <taxon>Sphingobacteriales</taxon>
        <taxon>Sphingobacteriaceae</taxon>
        <taxon>Mucilaginibacter</taxon>
    </lineage>
</organism>